<evidence type="ECO:0000313" key="9">
    <source>
        <dbReference type="EnsemblProtists" id="EKX34119"/>
    </source>
</evidence>
<dbReference type="AlphaFoldDB" id="L1IDX9"/>
<dbReference type="OrthoDB" id="392571at2759"/>
<keyword evidence="5 7" id="KW-0456">Lyase</keyword>
<dbReference type="RefSeq" id="XP_005821099.1">
    <property type="nucleotide sequence ID" value="XM_005821042.1"/>
</dbReference>
<evidence type="ECO:0000256" key="6">
    <source>
        <dbReference type="PIRSR" id="PIRSR602129-50"/>
    </source>
</evidence>
<evidence type="ECO:0000256" key="1">
    <source>
        <dbReference type="ARBA" id="ARBA00001933"/>
    </source>
</evidence>
<evidence type="ECO:0000313" key="8">
    <source>
        <dbReference type="EMBL" id="EKX34119.1"/>
    </source>
</evidence>
<name>L1IDX9_GUITC</name>
<evidence type="ECO:0000256" key="5">
    <source>
        <dbReference type="ARBA" id="ARBA00023239"/>
    </source>
</evidence>
<dbReference type="GO" id="GO:0005737">
    <property type="term" value="C:cytoplasm"/>
    <property type="evidence" value="ECO:0007669"/>
    <property type="project" value="TreeGrafter"/>
</dbReference>
<keyword evidence="10" id="KW-1185">Reference proteome</keyword>
<comment type="similarity">
    <text evidence="2 7">Belongs to the group II decarboxylase family.</text>
</comment>
<comment type="cofactor">
    <cofactor evidence="1 6 7">
        <name>pyridoxal 5'-phosphate</name>
        <dbReference type="ChEBI" id="CHEBI:597326"/>
    </cofactor>
</comment>
<reference evidence="9" key="3">
    <citation type="submission" date="2015-06" db="UniProtKB">
        <authorList>
            <consortium name="EnsemblProtists"/>
        </authorList>
    </citation>
    <scope>IDENTIFICATION</scope>
</reference>
<keyword evidence="4 6" id="KW-0663">Pyridoxal phosphate</keyword>
<dbReference type="EnsemblProtists" id="EKX34119">
    <property type="protein sequence ID" value="EKX34119"/>
    <property type="gene ID" value="GUITHDRAFT_166293"/>
</dbReference>
<dbReference type="Proteomes" id="UP000011087">
    <property type="component" value="Unassembled WGS sequence"/>
</dbReference>
<gene>
    <name evidence="8" type="ORF">GUITHDRAFT_166293</name>
</gene>
<proteinExistence type="inferred from homology"/>
<dbReference type="Gene3D" id="3.40.640.10">
    <property type="entry name" value="Type I PLP-dependent aspartate aminotransferase-like (Major domain)"/>
    <property type="match status" value="1"/>
</dbReference>
<dbReference type="GO" id="GO:0016831">
    <property type="term" value="F:carboxy-lyase activity"/>
    <property type="evidence" value="ECO:0007669"/>
    <property type="project" value="UniProtKB-KW"/>
</dbReference>
<dbReference type="GeneID" id="17290872"/>
<evidence type="ECO:0000256" key="2">
    <source>
        <dbReference type="ARBA" id="ARBA00009533"/>
    </source>
</evidence>
<reference evidence="10" key="2">
    <citation type="submission" date="2012-11" db="EMBL/GenBank/DDBJ databases">
        <authorList>
            <person name="Kuo A."/>
            <person name="Curtis B.A."/>
            <person name="Tanifuji G."/>
            <person name="Burki F."/>
            <person name="Gruber A."/>
            <person name="Irimia M."/>
            <person name="Maruyama S."/>
            <person name="Arias M.C."/>
            <person name="Ball S.G."/>
            <person name="Gile G.H."/>
            <person name="Hirakawa Y."/>
            <person name="Hopkins J.F."/>
            <person name="Rensing S.A."/>
            <person name="Schmutz J."/>
            <person name="Symeonidi A."/>
            <person name="Elias M."/>
            <person name="Eveleigh R.J."/>
            <person name="Herman E.K."/>
            <person name="Klute M.J."/>
            <person name="Nakayama T."/>
            <person name="Obornik M."/>
            <person name="Reyes-Prieto A."/>
            <person name="Armbrust E.V."/>
            <person name="Aves S.J."/>
            <person name="Beiko R.G."/>
            <person name="Coutinho P."/>
            <person name="Dacks J.B."/>
            <person name="Durnford D.G."/>
            <person name="Fast N.M."/>
            <person name="Green B.R."/>
            <person name="Grisdale C."/>
            <person name="Hempe F."/>
            <person name="Henrissat B."/>
            <person name="Hoppner M.P."/>
            <person name="Ishida K.-I."/>
            <person name="Kim E."/>
            <person name="Koreny L."/>
            <person name="Kroth P.G."/>
            <person name="Liu Y."/>
            <person name="Malik S.-B."/>
            <person name="Maier U.G."/>
            <person name="McRose D."/>
            <person name="Mock T."/>
            <person name="Neilson J.A."/>
            <person name="Onodera N.T."/>
            <person name="Poole A.M."/>
            <person name="Pritham E.J."/>
            <person name="Richards T.A."/>
            <person name="Rocap G."/>
            <person name="Roy S.W."/>
            <person name="Sarai C."/>
            <person name="Schaack S."/>
            <person name="Shirato S."/>
            <person name="Slamovits C.H."/>
            <person name="Spencer D.F."/>
            <person name="Suzuki S."/>
            <person name="Worden A.Z."/>
            <person name="Zauner S."/>
            <person name="Barry K."/>
            <person name="Bell C."/>
            <person name="Bharti A.K."/>
            <person name="Crow J.A."/>
            <person name="Grimwood J."/>
            <person name="Kramer R."/>
            <person name="Lindquist E."/>
            <person name="Lucas S."/>
            <person name="Salamov A."/>
            <person name="McFadden G.I."/>
            <person name="Lane C.E."/>
            <person name="Keeling P.J."/>
            <person name="Gray M.W."/>
            <person name="Grigoriev I.V."/>
            <person name="Archibald J.M."/>
        </authorList>
    </citation>
    <scope>NUCLEOTIDE SEQUENCE</scope>
    <source>
        <strain evidence="10">CCMP2712</strain>
    </source>
</reference>
<dbReference type="InterPro" id="IPR002129">
    <property type="entry name" value="PyrdxlP-dep_de-COase"/>
</dbReference>
<dbReference type="KEGG" id="gtt:GUITHDRAFT_166293"/>
<dbReference type="GO" id="GO:0019752">
    <property type="term" value="P:carboxylic acid metabolic process"/>
    <property type="evidence" value="ECO:0007669"/>
    <property type="project" value="InterPro"/>
</dbReference>
<dbReference type="EMBL" id="JH993118">
    <property type="protein sequence ID" value="EKX34119.1"/>
    <property type="molecule type" value="Genomic_DNA"/>
</dbReference>
<evidence type="ECO:0000313" key="10">
    <source>
        <dbReference type="Proteomes" id="UP000011087"/>
    </source>
</evidence>
<dbReference type="PANTHER" id="PTHR45677">
    <property type="entry name" value="GLUTAMATE DECARBOXYLASE-RELATED"/>
    <property type="match status" value="1"/>
</dbReference>
<dbReference type="HOGENOM" id="CLU_011856_0_0_1"/>
<dbReference type="Pfam" id="PF00282">
    <property type="entry name" value="Pyridoxal_deC"/>
    <property type="match status" value="1"/>
</dbReference>
<dbReference type="PaxDb" id="55529-EKX34119"/>
<sequence length="542" mass="61789">MVPPALHEGFCSPRGRTCCSQVGHVELLESWETQGNKLRCEQDLLLAKVPSRFHHLEEVAELDDIFREVYPLIRQYETENALADEHKVLEFRTPAELKEEVDVGLPEEGSVEKFVEGCRSSMKYSVRTSHPRFMNQLYAGSDPAGQVAELLSAVLNTTIHTYGAAPFFSVLERQVIEKLGRMLGFQEHVDGVFAPGGSYANMVALIVARNQHFPHVREHGWRSDDKPVIFTSSHAHYSVAKAAMITGMGSNQVVAVPTDEQGRMQPAALEEEIMRAKESGRKPFYVSCTAGTTVTGAFDPIDEICQICRRHEMWLHTDGAWGGAAIFSEEHRNLLRGVEGVDSFCLNPHKMLGVPMQCSVLILNNHEGRSRGATEEESLDLGQKSLQCGRKPDCLKLWLCWKRHGTRGFARRVDRAYTFSQKFAEMVRRDPRFYLLMDPISCNVCFFYLPPSLRQQLVDRNLNDLEKEEAQRQLKEFHARLGQVTQIIYRRMQKDGKMLINFSPLKDRDLPHFFRAVMIQQRVTEDDLVFILDHFEHLGKDL</sequence>
<dbReference type="Gene3D" id="3.90.1150.170">
    <property type="match status" value="1"/>
</dbReference>
<dbReference type="OMA" id="RHATYHA"/>
<dbReference type="SUPFAM" id="SSF53383">
    <property type="entry name" value="PLP-dependent transferases"/>
    <property type="match status" value="1"/>
</dbReference>
<dbReference type="STRING" id="905079.L1IDX9"/>
<dbReference type="InterPro" id="IPR015424">
    <property type="entry name" value="PyrdxlP-dep_Trfase"/>
</dbReference>
<dbReference type="InterPro" id="IPR015421">
    <property type="entry name" value="PyrdxlP-dep_Trfase_major"/>
</dbReference>
<evidence type="ECO:0008006" key="11">
    <source>
        <dbReference type="Google" id="ProtNLM"/>
    </source>
</evidence>
<evidence type="ECO:0000256" key="7">
    <source>
        <dbReference type="RuleBase" id="RU000382"/>
    </source>
</evidence>
<reference evidence="8 10" key="1">
    <citation type="journal article" date="2012" name="Nature">
        <title>Algal genomes reveal evolutionary mosaicism and the fate of nucleomorphs.</title>
        <authorList>
            <consortium name="DOE Joint Genome Institute"/>
            <person name="Curtis B.A."/>
            <person name="Tanifuji G."/>
            <person name="Burki F."/>
            <person name="Gruber A."/>
            <person name="Irimia M."/>
            <person name="Maruyama S."/>
            <person name="Arias M.C."/>
            <person name="Ball S.G."/>
            <person name="Gile G.H."/>
            <person name="Hirakawa Y."/>
            <person name="Hopkins J.F."/>
            <person name="Kuo A."/>
            <person name="Rensing S.A."/>
            <person name="Schmutz J."/>
            <person name="Symeonidi A."/>
            <person name="Elias M."/>
            <person name="Eveleigh R.J."/>
            <person name="Herman E.K."/>
            <person name="Klute M.J."/>
            <person name="Nakayama T."/>
            <person name="Obornik M."/>
            <person name="Reyes-Prieto A."/>
            <person name="Armbrust E.V."/>
            <person name="Aves S.J."/>
            <person name="Beiko R.G."/>
            <person name="Coutinho P."/>
            <person name="Dacks J.B."/>
            <person name="Durnford D.G."/>
            <person name="Fast N.M."/>
            <person name="Green B.R."/>
            <person name="Grisdale C.J."/>
            <person name="Hempel F."/>
            <person name="Henrissat B."/>
            <person name="Hoppner M.P."/>
            <person name="Ishida K."/>
            <person name="Kim E."/>
            <person name="Koreny L."/>
            <person name="Kroth P.G."/>
            <person name="Liu Y."/>
            <person name="Malik S.B."/>
            <person name="Maier U.G."/>
            <person name="McRose D."/>
            <person name="Mock T."/>
            <person name="Neilson J.A."/>
            <person name="Onodera N.T."/>
            <person name="Poole A.M."/>
            <person name="Pritham E.J."/>
            <person name="Richards T.A."/>
            <person name="Rocap G."/>
            <person name="Roy S.W."/>
            <person name="Sarai C."/>
            <person name="Schaack S."/>
            <person name="Shirato S."/>
            <person name="Slamovits C.H."/>
            <person name="Spencer D.F."/>
            <person name="Suzuki S."/>
            <person name="Worden A.Z."/>
            <person name="Zauner S."/>
            <person name="Barry K."/>
            <person name="Bell C."/>
            <person name="Bharti A.K."/>
            <person name="Crow J.A."/>
            <person name="Grimwood J."/>
            <person name="Kramer R."/>
            <person name="Lindquist E."/>
            <person name="Lucas S."/>
            <person name="Salamov A."/>
            <person name="McFadden G.I."/>
            <person name="Lane C.E."/>
            <person name="Keeling P.J."/>
            <person name="Gray M.W."/>
            <person name="Grigoriev I.V."/>
            <person name="Archibald J.M."/>
        </authorList>
    </citation>
    <scope>NUCLEOTIDE SEQUENCE</scope>
    <source>
        <strain evidence="8 10">CCMP2712</strain>
    </source>
</reference>
<evidence type="ECO:0000256" key="4">
    <source>
        <dbReference type="ARBA" id="ARBA00022898"/>
    </source>
</evidence>
<protein>
    <recommendedName>
        <fullName evidence="11">Glutamate decarboxylase</fullName>
    </recommendedName>
</protein>
<keyword evidence="3" id="KW-0210">Decarboxylase</keyword>
<accession>L1IDX9</accession>
<evidence type="ECO:0000256" key="3">
    <source>
        <dbReference type="ARBA" id="ARBA00022793"/>
    </source>
</evidence>
<dbReference type="GO" id="GO:0030170">
    <property type="term" value="F:pyridoxal phosphate binding"/>
    <property type="evidence" value="ECO:0007669"/>
    <property type="project" value="InterPro"/>
</dbReference>
<feature type="modified residue" description="N6-(pyridoxal phosphate)lysine" evidence="6">
    <location>
        <position position="350"/>
    </location>
</feature>
<dbReference type="PANTHER" id="PTHR45677:SF8">
    <property type="entry name" value="CYSTEINE SULFINIC ACID DECARBOXYLASE"/>
    <property type="match status" value="1"/>
</dbReference>
<organism evidence="8">
    <name type="scientific">Guillardia theta (strain CCMP2712)</name>
    <name type="common">Cryptophyte</name>
    <dbReference type="NCBI Taxonomy" id="905079"/>
    <lineage>
        <taxon>Eukaryota</taxon>
        <taxon>Cryptophyceae</taxon>
        <taxon>Pyrenomonadales</taxon>
        <taxon>Geminigeraceae</taxon>
        <taxon>Guillardia</taxon>
    </lineage>
</organism>
<dbReference type="eggNOG" id="KOG0629">
    <property type="taxonomic scope" value="Eukaryota"/>
</dbReference>